<evidence type="ECO:0000256" key="5">
    <source>
        <dbReference type="ARBA" id="ARBA00022705"/>
    </source>
</evidence>
<feature type="domain" description="DNA-directed DNA polymerase family B mitochondria/virus" evidence="9">
    <location>
        <begin position="69"/>
        <end position="272"/>
    </location>
</feature>
<evidence type="ECO:0000256" key="6">
    <source>
        <dbReference type="ARBA" id="ARBA00022932"/>
    </source>
</evidence>
<dbReference type="PANTHER" id="PTHR33568">
    <property type="entry name" value="DNA POLYMERASE"/>
    <property type="match status" value="1"/>
</dbReference>
<dbReference type="GO" id="GO:0006260">
    <property type="term" value="P:DNA replication"/>
    <property type="evidence" value="ECO:0007669"/>
    <property type="project" value="UniProtKB-KW"/>
</dbReference>
<dbReference type="EMBL" id="KQ981619">
    <property type="protein sequence ID" value="KYN39233.1"/>
    <property type="molecule type" value="Genomic_DNA"/>
</dbReference>
<evidence type="ECO:0000256" key="3">
    <source>
        <dbReference type="ARBA" id="ARBA00022679"/>
    </source>
</evidence>
<keyword evidence="11" id="KW-1185">Reference proteome</keyword>
<evidence type="ECO:0000256" key="7">
    <source>
        <dbReference type="ARBA" id="ARBA00023125"/>
    </source>
</evidence>
<evidence type="ECO:0000256" key="8">
    <source>
        <dbReference type="ARBA" id="ARBA00049244"/>
    </source>
</evidence>
<keyword evidence="4" id="KW-0548">Nucleotidyltransferase</keyword>
<dbReference type="PANTHER" id="PTHR33568:SF3">
    <property type="entry name" value="DNA-DIRECTED DNA POLYMERASE"/>
    <property type="match status" value="1"/>
</dbReference>
<gene>
    <name evidence="10" type="ORF">ALC56_06366</name>
</gene>
<keyword evidence="6" id="KW-0239">DNA-directed DNA polymerase</keyword>
<dbReference type="InterPro" id="IPR004868">
    <property type="entry name" value="DNA-dir_DNA_pol_B_mt/vir"/>
</dbReference>
<dbReference type="GO" id="GO:0003887">
    <property type="term" value="F:DNA-directed DNA polymerase activity"/>
    <property type="evidence" value="ECO:0007669"/>
    <property type="project" value="UniProtKB-KW"/>
</dbReference>
<name>A0A151JX08_9HYME</name>
<proteinExistence type="inferred from homology"/>
<reference evidence="10 11" key="1">
    <citation type="submission" date="2016-03" db="EMBL/GenBank/DDBJ databases">
        <title>Trachymyrmex septentrionalis WGS genome.</title>
        <authorList>
            <person name="Nygaard S."/>
            <person name="Hu H."/>
            <person name="Boomsma J."/>
            <person name="Zhang G."/>
        </authorList>
    </citation>
    <scope>NUCLEOTIDE SEQUENCE [LARGE SCALE GENOMIC DNA]</scope>
    <source>
        <strain evidence="10">Tsep2-gDNA-1</strain>
        <tissue evidence="10">Whole body</tissue>
    </source>
</reference>
<dbReference type="Pfam" id="PF03175">
    <property type="entry name" value="DNA_pol_B_2"/>
    <property type="match status" value="1"/>
</dbReference>
<organism evidence="10 11">
    <name type="scientific">Trachymyrmex septentrionalis</name>
    <dbReference type="NCBI Taxonomy" id="34720"/>
    <lineage>
        <taxon>Eukaryota</taxon>
        <taxon>Metazoa</taxon>
        <taxon>Ecdysozoa</taxon>
        <taxon>Arthropoda</taxon>
        <taxon>Hexapoda</taxon>
        <taxon>Insecta</taxon>
        <taxon>Pterygota</taxon>
        <taxon>Neoptera</taxon>
        <taxon>Endopterygota</taxon>
        <taxon>Hymenoptera</taxon>
        <taxon>Apocrita</taxon>
        <taxon>Aculeata</taxon>
        <taxon>Formicoidea</taxon>
        <taxon>Formicidae</taxon>
        <taxon>Myrmicinae</taxon>
        <taxon>Trachymyrmex</taxon>
    </lineage>
</organism>
<protein>
    <recommendedName>
        <fullName evidence="2">DNA-directed DNA polymerase</fullName>
        <ecNumber evidence="2">2.7.7.7</ecNumber>
    </recommendedName>
</protein>
<evidence type="ECO:0000313" key="10">
    <source>
        <dbReference type="EMBL" id="KYN39233.1"/>
    </source>
</evidence>
<dbReference type="EC" id="2.7.7.7" evidence="2"/>
<dbReference type="GO" id="GO:0000166">
    <property type="term" value="F:nucleotide binding"/>
    <property type="evidence" value="ECO:0007669"/>
    <property type="project" value="InterPro"/>
</dbReference>
<evidence type="ECO:0000256" key="4">
    <source>
        <dbReference type="ARBA" id="ARBA00022695"/>
    </source>
</evidence>
<comment type="catalytic activity">
    <reaction evidence="8">
        <text>DNA(n) + a 2'-deoxyribonucleoside 5'-triphosphate = DNA(n+1) + diphosphate</text>
        <dbReference type="Rhea" id="RHEA:22508"/>
        <dbReference type="Rhea" id="RHEA-COMP:17339"/>
        <dbReference type="Rhea" id="RHEA-COMP:17340"/>
        <dbReference type="ChEBI" id="CHEBI:33019"/>
        <dbReference type="ChEBI" id="CHEBI:61560"/>
        <dbReference type="ChEBI" id="CHEBI:173112"/>
        <dbReference type="EC" id="2.7.7.7"/>
    </reaction>
</comment>
<dbReference type="Proteomes" id="UP000078541">
    <property type="component" value="Unassembled WGS sequence"/>
</dbReference>
<dbReference type="AlphaFoldDB" id="A0A151JX08"/>
<dbReference type="STRING" id="34720.A0A151JX08"/>
<evidence type="ECO:0000256" key="1">
    <source>
        <dbReference type="ARBA" id="ARBA00005755"/>
    </source>
</evidence>
<dbReference type="GO" id="GO:0003677">
    <property type="term" value="F:DNA binding"/>
    <property type="evidence" value="ECO:0007669"/>
    <property type="project" value="UniProtKB-KW"/>
</dbReference>
<dbReference type="InterPro" id="IPR043502">
    <property type="entry name" value="DNA/RNA_pol_sf"/>
</dbReference>
<sequence>MYYKGSRHYNLILNLKAAAGSRGGYCVACNVGFREKWECEFSREKRENHEMRAFFENHPILINPPLDSREAFFGGRTENIVTRYKVTGTEKIRNVDVCSLYPYVLKTGTFPLDQPTIYIGEQCSELIGAAPNFNFDCVEGIIRCTVLPPRDLFHPVLPYRVQGKLLFGLCHGAWVSCELRKALEKDSRYLREYEKTEGIVFDKNNIVRNPGLCLVAKLCLNSFWDKFGQRTNLPDTEIVKKYDRLAALLTSSEHEIINILPVNDEVIYVSWRLREETVAPSPQTNPIIAAWTMTQARLILYEYLGKLGGERFESPEATDETFRILISEVTVLEWKKCFENWFELMQKCIDLKGEYFEKQ</sequence>
<accession>A0A151JX08</accession>
<dbReference type="SUPFAM" id="SSF56672">
    <property type="entry name" value="DNA/RNA polymerases"/>
    <property type="match status" value="1"/>
</dbReference>
<comment type="similarity">
    <text evidence="1">Belongs to the DNA polymerase type-B family.</text>
</comment>
<keyword evidence="3" id="KW-0808">Transferase</keyword>
<keyword evidence="7" id="KW-0238">DNA-binding</keyword>
<evidence type="ECO:0000259" key="9">
    <source>
        <dbReference type="Pfam" id="PF03175"/>
    </source>
</evidence>
<evidence type="ECO:0000313" key="11">
    <source>
        <dbReference type="Proteomes" id="UP000078541"/>
    </source>
</evidence>
<keyword evidence="5" id="KW-0235">DNA replication</keyword>
<evidence type="ECO:0000256" key="2">
    <source>
        <dbReference type="ARBA" id="ARBA00012417"/>
    </source>
</evidence>